<dbReference type="EMBL" id="WIUZ02000006">
    <property type="protein sequence ID" value="KAF9786368.1"/>
    <property type="molecule type" value="Genomic_DNA"/>
</dbReference>
<keyword evidence="4 7" id="KW-0812">Transmembrane</keyword>
<accession>A0A9P6L875</accession>
<dbReference type="Pfam" id="PF06027">
    <property type="entry name" value="SLC35F"/>
    <property type="match status" value="1"/>
</dbReference>
<evidence type="ECO:0000256" key="5">
    <source>
        <dbReference type="ARBA" id="ARBA00022989"/>
    </source>
</evidence>
<dbReference type="AlphaFoldDB" id="A0A9P6L875"/>
<sequence length="107" mass="12141">MAPIVYRLASAIFYNLSLLTAKSFGLLFRLFLFICLFDYVVPLAPDNLIQIYSITDRSGCTLWHSPSSLPGWVFISGPPHLNREEMSIRNYLLTSTRKMASKTPMPP</sequence>
<evidence type="ECO:0000313" key="8">
    <source>
        <dbReference type="EMBL" id="KAF9786368.1"/>
    </source>
</evidence>
<keyword evidence="6 7" id="KW-0472">Membrane</keyword>
<feature type="transmembrane region" description="Helical" evidence="7">
    <location>
        <begin position="12"/>
        <end position="41"/>
    </location>
</feature>
<evidence type="ECO:0000256" key="2">
    <source>
        <dbReference type="ARBA" id="ARBA00007863"/>
    </source>
</evidence>
<dbReference type="GO" id="GO:0016020">
    <property type="term" value="C:membrane"/>
    <property type="evidence" value="ECO:0007669"/>
    <property type="project" value="UniProtKB-SubCell"/>
</dbReference>
<organism evidence="8 9">
    <name type="scientific">Thelephora terrestris</name>
    <dbReference type="NCBI Taxonomy" id="56493"/>
    <lineage>
        <taxon>Eukaryota</taxon>
        <taxon>Fungi</taxon>
        <taxon>Dikarya</taxon>
        <taxon>Basidiomycota</taxon>
        <taxon>Agaricomycotina</taxon>
        <taxon>Agaricomycetes</taxon>
        <taxon>Thelephorales</taxon>
        <taxon>Thelephoraceae</taxon>
        <taxon>Thelephora</taxon>
    </lineage>
</organism>
<evidence type="ECO:0000256" key="4">
    <source>
        <dbReference type="ARBA" id="ARBA00022692"/>
    </source>
</evidence>
<dbReference type="GO" id="GO:0022857">
    <property type="term" value="F:transmembrane transporter activity"/>
    <property type="evidence" value="ECO:0007669"/>
    <property type="project" value="InterPro"/>
</dbReference>
<keyword evidence="5 7" id="KW-1133">Transmembrane helix</keyword>
<comment type="subcellular location">
    <subcellularLocation>
        <location evidence="1">Membrane</location>
        <topology evidence="1">Multi-pass membrane protein</topology>
    </subcellularLocation>
</comment>
<comment type="caution">
    <text evidence="8">The sequence shown here is derived from an EMBL/GenBank/DDBJ whole genome shotgun (WGS) entry which is preliminary data.</text>
</comment>
<protein>
    <submittedName>
        <fullName evidence="8">Uncharacterized protein</fullName>
    </submittedName>
</protein>
<evidence type="ECO:0000256" key="3">
    <source>
        <dbReference type="ARBA" id="ARBA00022448"/>
    </source>
</evidence>
<evidence type="ECO:0000256" key="6">
    <source>
        <dbReference type="ARBA" id="ARBA00023136"/>
    </source>
</evidence>
<evidence type="ECO:0000313" key="9">
    <source>
        <dbReference type="Proteomes" id="UP000736335"/>
    </source>
</evidence>
<keyword evidence="9" id="KW-1185">Reference proteome</keyword>
<name>A0A9P6L875_9AGAM</name>
<dbReference type="InterPro" id="IPR009262">
    <property type="entry name" value="SLC35_F1/F2/F6"/>
</dbReference>
<evidence type="ECO:0000256" key="7">
    <source>
        <dbReference type="SAM" id="Phobius"/>
    </source>
</evidence>
<gene>
    <name evidence="8" type="ORF">BJ322DRAFT_1108221</name>
</gene>
<dbReference type="Proteomes" id="UP000736335">
    <property type="component" value="Unassembled WGS sequence"/>
</dbReference>
<reference evidence="8" key="1">
    <citation type="journal article" date="2020" name="Nat. Commun.">
        <title>Large-scale genome sequencing of mycorrhizal fungi provides insights into the early evolution of symbiotic traits.</title>
        <authorList>
            <person name="Miyauchi S."/>
            <person name="Kiss E."/>
            <person name="Kuo A."/>
            <person name="Drula E."/>
            <person name="Kohler A."/>
            <person name="Sanchez-Garcia M."/>
            <person name="Morin E."/>
            <person name="Andreopoulos B."/>
            <person name="Barry K.W."/>
            <person name="Bonito G."/>
            <person name="Buee M."/>
            <person name="Carver A."/>
            <person name="Chen C."/>
            <person name="Cichocki N."/>
            <person name="Clum A."/>
            <person name="Culley D."/>
            <person name="Crous P.W."/>
            <person name="Fauchery L."/>
            <person name="Girlanda M."/>
            <person name="Hayes R.D."/>
            <person name="Keri Z."/>
            <person name="LaButti K."/>
            <person name="Lipzen A."/>
            <person name="Lombard V."/>
            <person name="Magnuson J."/>
            <person name="Maillard F."/>
            <person name="Murat C."/>
            <person name="Nolan M."/>
            <person name="Ohm R.A."/>
            <person name="Pangilinan J."/>
            <person name="Pereira M.F."/>
            <person name="Perotto S."/>
            <person name="Peter M."/>
            <person name="Pfister S."/>
            <person name="Riley R."/>
            <person name="Sitrit Y."/>
            <person name="Stielow J.B."/>
            <person name="Szollosi G."/>
            <person name="Zifcakova L."/>
            <person name="Stursova M."/>
            <person name="Spatafora J.W."/>
            <person name="Tedersoo L."/>
            <person name="Vaario L.M."/>
            <person name="Yamada A."/>
            <person name="Yan M."/>
            <person name="Wang P."/>
            <person name="Xu J."/>
            <person name="Bruns T."/>
            <person name="Baldrian P."/>
            <person name="Vilgalys R."/>
            <person name="Dunand C."/>
            <person name="Henrissat B."/>
            <person name="Grigoriev I.V."/>
            <person name="Hibbett D."/>
            <person name="Nagy L.G."/>
            <person name="Martin F.M."/>
        </authorList>
    </citation>
    <scope>NUCLEOTIDE SEQUENCE</scope>
    <source>
        <strain evidence="8">UH-Tt-Lm1</strain>
    </source>
</reference>
<evidence type="ECO:0000256" key="1">
    <source>
        <dbReference type="ARBA" id="ARBA00004141"/>
    </source>
</evidence>
<comment type="similarity">
    <text evidence="2">Belongs to the SLC35F solute transporter family.</text>
</comment>
<reference evidence="8" key="2">
    <citation type="submission" date="2020-11" db="EMBL/GenBank/DDBJ databases">
        <authorList>
            <consortium name="DOE Joint Genome Institute"/>
            <person name="Kuo A."/>
            <person name="Miyauchi S."/>
            <person name="Kiss E."/>
            <person name="Drula E."/>
            <person name="Kohler A."/>
            <person name="Sanchez-Garcia M."/>
            <person name="Andreopoulos B."/>
            <person name="Barry K.W."/>
            <person name="Bonito G."/>
            <person name="Buee M."/>
            <person name="Carver A."/>
            <person name="Chen C."/>
            <person name="Cichocki N."/>
            <person name="Clum A."/>
            <person name="Culley D."/>
            <person name="Crous P.W."/>
            <person name="Fauchery L."/>
            <person name="Girlanda M."/>
            <person name="Hayes R."/>
            <person name="Keri Z."/>
            <person name="Labutti K."/>
            <person name="Lipzen A."/>
            <person name="Lombard V."/>
            <person name="Magnuson J."/>
            <person name="Maillard F."/>
            <person name="Morin E."/>
            <person name="Murat C."/>
            <person name="Nolan M."/>
            <person name="Ohm R."/>
            <person name="Pangilinan J."/>
            <person name="Pereira M."/>
            <person name="Perotto S."/>
            <person name="Peter M."/>
            <person name="Riley R."/>
            <person name="Sitrit Y."/>
            <person name="Stielow B."/>
            <person name="Szollosi G."/>
            <person name="Zifcakova L."/>
            <person name="Stursova M."/>
            <person name="Spatafora J.W."/>
            <person name="Tedersoo L."/>
            <person name="Vaario L.-M."/>
            <person name="Yamada A."/>
            <person name="Yan M."/>
            <person name="Wang P."/>
            <person name="Xu J."/>
            <person name="Bruns T."/>
            <person name="Baldrian P."/>
            <person name="Vilgalys R."/>
            <person name="Henrissat B."/>
            <person name="Grigoriev I.V."/>
            <person name="Hibbett D."/>
            <person name="Nagy L.G."/>
            <person name="Martin F.M."/>
        </authorList>
    </citation>
    <scope>NUCLEOTIDE SEQUENCE</scope>
    <source>
        <strain evidence="8">UH-Tt-Lm1</strain>
    </source>
</reference>
<keyword evidence="3" id="KW-0813">Transport</keyword>
<proteinExistence type="inferred from homology"/>